<evidence type="ECO:0000313" key="3">
    <source>
        <dbReference type="EMBL" id="AEV33663.1"/>
    </source>
</evidence>
<dbReference type="OrthoDB" id="964745at2"/>
<name>G8QZL0_OWEHD</name>
<organism evidence="3 4">
    <name type="scientific">Owenweeksia hongkongensis (strain DSM 17368 / CIP 108786 / JCM 12287 / NRRL B-23963 / UST20020801)</name>
    <dbReference type="NCBI Taxonomy" id="926562"/>
    <lineage>
        <taxon>Bacteria</taxon>
        <taxon>Pseudomonadati</taxon>
        <taxon>Bacteroidota</taxon>
        <taxon>Flavobacteriia</taxon>
        <taxon>Flavobacteriales</taxon>
        <taxon>Owenweeksiaceae</taxon>
        <taxon>Owenweeksia</taxon>
    </lineage>
</organism>
<dbReference type="PANTHER" id="PTHR36220:SF1">
    <property type="entry name" value="GAMMA TUBULIN COMPLEX COMPONENT C-TERMINAL DOMAIN-CONTAINING PROTEIN"/>
    <property type="match status" value="1"/>
</dbReference>
<evidence type="ECO:0000256" key="1">
    <source>
        <dbReference type="ARBA" id="ARBA00022729"/>
    </source>
</evidence>
<proteinExistence type="predicted"/>
<protein>
    <recommendedName>
        <fullName evidence="5">FG-GAP repeat protein</fullName>
    </recommendedName>
</protein>
<dbReference type="Pfam" id="PF14312">
    <property type="entry name" value="FG-GAP_2"/>
    <property type="match status" value="2"/>
</dbReference>
<feature type="chain" id="PRO_5003515223" description="FG-GAP repeat protein" evidence="2">
    <location>
        <begin position="22"/>
        <end position="479"/>
    </location>
</feature>
<sequence>MIYRFSLPLVFFVVSFFSLNAQQLTFEGDTVSTNDQLGFDVAMTENFGVSAAWQKNIWYQGELKEEAGCVYLHKKEKGEWVYQERITCPEPRKDDSFGRSIAISEDYLVVGAASRNQVAAVGHWAREGAVYIYEYSDEGYVFKHELKSDKLEGDARFGEKVALGGDYLAVVCNYPEIGLNSNKYVGAVLVYKLSKELAPIKIGAFVSASNAGLFDYSVEIYGNTMVLGEEGKRISIYNLEGESVDLKQELLPQEGFESDFGHDVAASDDYIVVGASGGDYDFYGVEFDSSIDSLYSLMMIDDETGRFAMKYIQNNKADMEKYGVSSEVFKKGAKPYETWEEYSARKGGAGAVYVYKKEKDGYKLSQTLMASDRKADDNFGMCVEIEGDLIVVGAFGKASSQGGKDEDRFAGAAYAFKLNKGKWKEVKKYQEQNPKGWDKFGFSVACCKDDIMIGCRLKDVEKDGTLIEDAGTVYFYKKP</sequence>
<dbReference type="AlphaFoldDB" id="G8QZL0"/>
<evidence type="ECO:0000313" key="4">
    <source>
        <dbReference type="Proteomes" id="UP000005631"/>
    </source>
</evidence>
<keyword evidence="4" id="KW-1185">Reference proteome</keyword>
<dbReference type="Gene3D" id="2.130.10.130">
    <property type="entry name" value="Integrin alpha, N-terminal"/>
    <property type="match status" value="2"/>
</dbReference>
<dbReference type="eggNOG" id="COG3203">
    <property type="taxonomic scope" value="Bacteria"/>
</dbReference>
<dbReference type="RefSeq" id="WP_014203012.1">
    <property type="nucleotide sequence ID" value="NC_016599.1"/>
</dbReference>
<feature type="signal peptide" evidence="2">
    <location>
        <begin position="1"/>
        <end position="21"/>
    </location>
</feature>
<dbReference type="HOGENOM" id="CLU_569663_0_0_10"/>
<dbReference type="KEGG" id="oho:Oweho_2700"/>
<dbReference type="STRING" id="926562.Oweho_2700"/>
<dbReference type="InterPro" id="IPR028994">
    <property type="entry name" value="Integrin_alpha_N"/>
</dbReference>
<dbReference type="Proteomes" id="UP000005631">
    <property type="component" value="Chromosome"/>
</dbReference>
<dbReference type="PANTHER" id="PTHR36220">
    <property type="entry name" value="UNNAMED PRODUCT"/>
    <property type="match status" value="1"/>
</dbReference>
<evidence type="ECO:0000256" key="2">
    <source>
        <dbReference type="SAM" id="SignalP"/>
    </source>
</evidence>
<keyword evidence="1 2" id="KW-0732">Signal</keyword>
<gene>
    <name evidence="3" type="ordered locus">Oweho_2700</name>
</gene>
<evidence type="ECO:0008006" key="5">
    <source>
        <dbReference type="Google" id="ProtNLM"/>
    </source>
</evidence>
<dbReference type="EMBL" id="CP003156">
    <property type="protein sequence ID" value="AEV33663.1"/>
    <property type="molecule type" value="Genomic_DNA"/>
</dbReference>
<reference evidence="3 4" key="1">
    <citation type="journal article" date="2012" name="Stand. Genomic Sci.">
        <title>Genome sequence of the orange-pigmented seawater bacterium Owenweeksia hongkongensis type strain (UST20020801(T)).</title>
        <authorList>
            <person name="Riedel T."/>
            <person name="Held B."/>
            <person name="Nolan M."/>
            <person name="Lucas S."/>
            <person name="Lapidus A."/>
            <person name="Tice H."/>
            <person name="Del Rio T.G."/>
            <person name="Cheng J.F."/>
            <person name="Han C."/>
            <person name="Tapia R."/>
            <person name="Goodwin L.A."/>
            <person name="Pitluck S."/>
            <person name="Liolios K."/>
            <person name="Mavromatis K."/>
            <person name="Pagani I."/>
            <person name="Ivanova N."/>
            <person name="Mikhailova N."/>
            <person name="Pati A."/>
            <person name="Chen A."/>
            <person name="Palaniappan K."/>
            <person name="Rohde M."/>
            <person name="Tindall B.J."/>
            <person name="Detter J.C."/>
            <person name="Goker M."/>
            <person name="Woyke T."/>
            <person name="Bristow J."/>
            <person name="Eisen J.A."/>
            <person name="Markowitz V."/>
            <person name="Hugenholtz P."/>
            <person name="Klenk H.P."/>
            <person name="Kyrpides N.C."/>
        </authorList>
    </citation>
    <scope>NUCLEOTIDE SEQUENCE</scope>
    <source>
        <strain evidence="4">DSM 17368 / JCM 12287 / NRRL B-23963</strain>
    </source>
</reference>
<dbReference type="SUPFAM" id="SSF75011">
    <property type="entry name" value="3-carboxy-cis,cis-mucoante lactonizing enzyme"/>
    <property type="match status" value="1"/>
</dbReference>
<dbReference type="InterPro" id="IPR013517">
    <property type="entry name" value="FG-GAP"/>
</dbReference>
<accession>G8QZL0</accession>